<keyword evidence="3" id="KW-1185">Reference proteome</keyword>
<proteinExistence type="predicted"/>
<organism evidence="2 3">
    <name type="scientific">Polyporus arcularius HHB13444</name>
    <dbReference type="NCBI Taxonomy" id="1314778"/>
    <lineage>
        <taxon>Eukaryota</taxon>
        <taxon>Fungi</taxon>
        <taxon>Dikarya</taxon>
        <taxon>Basidiomycota</taxon>
        <taxon>Agaricomycotina</taxon>
        <taxon>Agaricomycetes</taxon>
        <taxon>Polyporales</taxon>
        <taxon>Polyporaceae</taxon>
        <taxon>Polyporus</taxon>
    </lineage>
</organism>
<gene>
    <name evidence="2" type="ORF">K466DRAFT_162751</name>
</gene>
<evidence type="ECO:0000313" key="3">
    <source>
        <dbReference type="Proteomes" id="UP000308197"/>
    </source>
</evidence>
<protein>
    <submittedName>
        <fullName evidence="2">Uncharacterized protein</fullName>
    </submittedName>
</protein>
<dbReference type="AlphaFoldDB" id="A0A5C3P8Y4"/>
<evidence type="ECO:0000256" key="1">
    <source>
        <dbReference type="SAM" id="MobiDB-lite"/>
    </source>
</evidence>
<dbReference type="Proteomes" id="UP000308197">
    <property type="component" value="Unassembled WGS sequence"/>
</dbReference>
<feature type="region of interest" description="Disordered" evidence="1">
    <location>
        <begin position="1"/>
        <end position="85"/>
    </location>
</feature>
<accession>A0A5C3P8Y4</accession>
<name>A0A5C3P8Y4_9APHY</name>
<feature type="compositionally biased region" description="Basic and acidic residues" evidence="1">
    <location>
        <begin position="1"/>
        <end position="10"/>
    </location>
</feature>
<sequence length="85" mass="9047">MLAKSKEEQKIGVGSPQRKSSLNRVSPGAKPVQRAAKCTQGRPAGLSARYPRLSPGPGYNPARSAACKLAQRKGAPRRPPLAETR</sequence>
<dbReference type="InParanoid" id="A0A5C3P8Y4"/>
<dbReference type="EMBL" id="ML211213">
    <property type="protein sequence ID" value="TFK86155.1"/>
    <property type="molecule type" value="Genomic_DNA"/>
</dbReference>
<reference evidence="2 3" key="1">
    <citation type="journal article" date="2019" name="Nat. Ecol. Evol.">
        <title>Megaphylogeny resolves global patterns of mushroom evolution.</title>
        <authorList>
            <person name="Varga T."/>
            <person name="Krizsan K."/>
            <person name="Foldi C."/>
            <person name="Dima B."/>
            <person name="Sanchez-Garcia M."/>
            <person name="Sanchez-Ramirez S."/>
            <person name="Szollosi G.J."/>
            <person name="Szarkandi J.G."/>
            <person name="Papp V."/>
            <person name="Albert L."/>
            <person name="Andreopoulos W."/>
            <person name="Angelini C."/>
            <person name="Antonin V."/>
            <person name="Barry K.W."/>
            <person name="Bougher N.L."/>
            <person name="Buchanan P."/>
            <person name="Buyck B."/>
            <person name="Bense V."/>
            <person name="Catcheside P."/>
            <person name="Chovatia M."/>
            <person name="Cooper J."/>
            <person name="Damon W."/>
            <person name="Desjardin D."/>
            <person name="Finy P."/>
            <person name="Geml J."/>
            <person name="Haridas S."/>
            <person name="Hughes K."/>
            <person name="Justo A."/>
            <person name="Karasinski D."/>
            <person name="Kautmanova I."/>
            <person name="Kiss B."/>
            <person name="Kocsube S."/>
            <person name="Kotiranta H."/>
            <person name="LaButti K.M."/>
            <person name="Lechner B.E."/>
            <person name="Liimatainen K."/>
            <person name="Lipzen A."/>
            <person name="Lukacs Z."/>
            <person name="Mihaltcheva S."/>
            <person name="Morgado L.N."/>
            <person name="Niskanen T."/>
            <person name="Noordeloos M.E."/>
            <person name="Ohm R.A."/>
            <person name="Ortiz-Santana B."/>
            <person name="Ovrebo C."/>
            <person name="Racz N."/>
            <person name="Riley R."/>
            <person name="Savchenko A."/>
            <person name="Shiryaev A."/>
            <person name="Soop K."/>
            <person name="Spirin V."/>
            <person name="Szebenyi C."/>
            <person name="Tomsovsky M."/>
            <person name="Tulloss R.E."/>
            <person name="Uehling J."/>
            <person name="Grigoriev I.V."/>
            <person name="Vagvolgyi C."/>
            <person name="Papp T."/>
            <person name="Martin F.M."/>
            <person name="Miettinen O."/>
            <person name="Hibbett D.S."/>
            <person name="Nagy L.G."/>
        </authorList>
    </citation>
    <scope>NUCLEOTIDE SEQUENCE [LARGE SCALE GENOMIC DNA]</scope>
    <source>
        <strain evidence="2 3">HHB13444</strain>
    </source>
</reference>
<evidence type="ECO:0000313" key="2">
    <source>
        <dbReference type="EMBL" id="TFK86155.1"/>
    </source>
</evidence>